<organism evidence="2 3">
    <name type="scientific">Nonomuraea roseoviolacea subsp. carminata</name>
    <dbReference type="NCBI Taxonomy" id="160689"/>
    <lineage>
        <taxon>Bacteria</taxon>
        <taxon>Bacillati</taxon>
        <taxon>Actinomycetota</taxon>
        <taxon>Actinomycetes</taxon>
        <taxon>Streptosporangiales</taxon>
        <taxon>Streptosporangiaceae</taxon>
        <taxon>Nonomuraea</taxon>
    </lineage>
</organism>
<comment type="caution">
    <text evidence="2">The sequence shown here is derived from an EMBL/GenBank/DDBJ whole genome shotgun (WGS) entry which is preliminary data.</text>
</comment>
<feature type="compositionally biased region" description="Acidic residues" evidence="1">
    <location>
        <begin position="27"/>
        <end position="39"/>
    </location>
</feature>
<keyword evidence="3" id="KW-1185">Reference proteome</keyword>
<sequence>MTSTRPAPVRGPNEPEEFPGDVHWYDLPDDDAEPDDEAWSGESAGPPARWA</sequence>
<accession>A0ABT1K1F7</accession>
<evidence type="ECO:0000313" key="2">
    <source>
        <dbReference type="EMBL" id="MCP2347502.1"/>
    </source>
</evidence>
<reference evidence="2 3" key="1">
    <citation type="submission" date="2022-06" db="EMBL/GenBank/DDBJ databases">
        <title>Sequencing the genomes of 1000 actinobacteria strains.</title>
        <authorList>
            <person name="Klenk H.-P."/>
        </authorList>
    </citation>
    <scope>NUCLEOTIDE SEQUENCE [LARGE SCALE GENOMIC DNA]</scope>
    <source>
        <strain evidence="2 3">DSM 44170</strain>
    </source>
</reference>
<gene>
    <name evidence="2" type="ORF">HD595_003624</name>
</gene>
<name>A0ABT1K1F7_9ACTN</name>
<evidence type="ECO:0000313" key="3">
    <source>
        <dbReference type="Proteomes" id="UP001320766"/>
    </source>
</evidence>
<dbReference type="EMBL" id="JAMZEC010000001">
    <property type="protein sequence ID" value="MCP2347502.1"/>
    <property type="molecule type" value="Genomic_DNA"/>
</dbReference>
<evidence type="ECO:0000256" key="1">
    <source>
        <dbReference type="SAM" id="MobiDB-lite"/>
    </source>
</evidence>
<proteinExistence type="predicted"/>
<protein>
    <submittedName>
        <fullName evidence="2">Uncharacterized protein</fullName>
    </submittedName>
</protein>
<dbReference type="RefSeq" id="WP_253770500.1">
    <property type="nucleotide sequence ID" value="NZ_BAAAVE010000004.1"/>
</dbReference>
<feature type="region of interest" description="Disordered" evidence="1">
    <location>
        <begin position="1"/>
        <end position="51"/>
    </location>
</feature>
<dbReference type="Proteomes" id="UP001320766">
    <property type="component" value="Unassembled WGS sequence"/>
</dbReference>